<dbReference type="Proteomes" id="UP000231693">
    <property type="component" value="Unassembled WGS sequence"/>
</dbReference>
<organism evidence="8 9">
    <name type="scientific">Sediminihabitans luteus</name>
    <dbReference type="NCBI Taxonomy" id="1138585"/>
    <lineage>
        <taxon>Bacteria</taxon>
        <taxon>Bacillati</taxon>
        <taxon>Actinomycetota</taxon>
        <taxon>Actinomycetes</taxon>
        <taxon>Micrococcales</taxon>
        <taxon>Cellulomonadaceae</taxon>
        <taxon>Sediminihabitans</taxon>
    </lineage>
</organism>
<evidence type="ECO:0000256" key="2">
    <source>
        <dbReference type="ARBA" id="ARBA00022692"/>
    </source>
</evidence>
<feature type="transmembrane region" description="Helical" evidence="6">
    <location>
        <begin position="358"/>
        <end position="378"/>
    </location>
</feature>
<evidence type="ECO:0000256" key="6">
    <source>
        <dbReference type="SAM" id="Phobius"/>
    </source>
</evidence>
<feature type="compositionally biased region" description="Low complexity" evidence="5">
    <location>
        <begin position="10"/>
        <end position="30"/>
    </location>
</feature>
<evidence type="ECO:0000259" key="7">
    <source>
        <dbReference type="PROSITE" id="PS50850"/>
    </source>
</evidence>
<dbReference type="AlphaFoldDB" id="A0A2M9D0L5"/>
<feature type="region of interest" description="Disordered" evidence="5">
    <location>
        <begin position="1"/>
        <end position="39"/>
    </location>
</feature>
<proteinExistence type="predicted"/>
<dbReference type="OrthoDB" id="9778875at2"/>
<dbReference type="PANTHER" id="PTHR23501">
    <property type="entry name" value="MAJOR FACILITATOR SUPERFAMILY"/>
    <property type="match status" value="1"/>
</dbReference>
<feature type="transmembrane region" description="Helical" evidence="6">
    <location>
        <begin position="294"/>
        <end position="318"/>
    </location>
</feature>
<reference evidence="8 9" key="1">
    <citation type="submission" date="2017-11" db="EMBL/GenBank/DDBJ databases">
        <title>Genomic Encyclopedia of Archaeal and Bacterial Type Strains, Phase II (KMG-II): From Individual Species to Whole Genera.</title>
        <authorList>
            <person name="Goeker M."/>
        </authorList>
    </citation>
    <scope>NUCLEOTIDE SEQUENCE [LARGE SCALE GENOMIC DNA]</scope>
    <source>
        <strain evidence="8 9">DSM 25478</strain>
    </source>
</reference>
<name>A0A2M9D0L5_9CELL</name>
<accession>A0A2M9D0L5</accession>
<feature type="transmembrane region" description="Helical" evidence="6">
    <location>
        <begin position="324"/>
        <end position="346"/>
    </location>
</feature>
<evidence type="ECO:0000256" key="3">
    <source>
        <dbReference type="ARBA" id="ARBA00022989"/>
    </source>
</evidence>
<keyword evidence="4 6" id="KW-0472">Membrane</keyword>
<feature type="transmembrane region" description="Helical" evidence="6">
    <location>
        <begin position="75"/>
        <end position="95"/>
    </location>
</feature>
<dbReference type="Pfam" id="PF07690">
    <property type="entry name" value="MFS_1"/>
    <property type="match status" value="1"/>
</dbReference>
<keyword evidence="9" id="KW-1185">Reference proteome</keyword>
<dbReference type="InterPro" id="IPR036259">
    <property type="entry name" value="MFS_trans_sf"/>
</dbReference>
<dbReference type="EMBL" id="PGFE01000001">
    <property type="protein sequence ID" value="PJJ77732.1"/>
    <property type="molecule type" value="Genomic_DNA"/>
</dbReference>
<dbReference type="Gene3D" id="1.20.1250.20">
    <property type="entry name" value="MFS general substrate transporter like domains"/>
    <property type="match status" value="1"/>
</dbReference>
<protein>
    <submittedName>
        <fullName evidence="8">Putative MFS family arabinose efflux permease</fullName>
    </submittedName>
</protein>
<feature type="transmembrane region" description="Helical" evidence="6">
    <location>
        <begin position="390"/>
        <end position="412"/>
    </location>
</feature>
<dbReference type="GO" id="GO:0005886">
    <property type="term" value="C:plasma membrane"/>
    <property type="evidence" value="ECO:0007669"/>
    <property type="project" value="UniProtKB-SubCell"/>
</dbReference>
<evidence type="ECO:0000256" key="5">
    <source>
        <dbReference type="SAM" id="MobiDB-lite"/>
    </source>
</evidence>
<feature type="transmembrane region" description="Helical" evidence="6">
    <location>
        <begin position="166"/>
        <end position="189"/>
    </location>
</feature>
<dbReference type="InterPro" id="IPR020846">
    <property type="entry name" value="MFS_dom"/>
</dbReference>
<feature type="transmembrane region" description="Helical" evidence="6">
    <location>
        <begin position="264"/>
        <end position="282"/>
    </location>
</feature>
<feature type="domain" description="Major facilitator superfamily (MFS) profile" evidence="7">
    <location>
        <begin position="43"/>
        <end position="481"/>
    </location>
</feature>
<feature type="transmembrane region" description="Helical" evidence="6">
    <location>
        <begin position="195"/>
        <end position="216"/>
    </location>
</feature>
<dbReference type="PRINTS" id="PR01036">
    <property type="entry name" value="TCRTETB"/>
</dbReference>
<dbReference type="RefSeq" id="WP_100422066.1">
    <property type="nucleotide sequence ID" value="NZ_BOOX01000012.1"/>
</dbReference>
<evidence type="ECO:0000256" key="4">
    <source>
        <dbReference type="ARBA" id="ARBA00023136"/>
    </source>
</evidence>
<dbReference type="PROSITE" id="PS50850">
    <property type="entry name" value="MFS"/>
    <property type="match status" value="1"/>
</dbReference>
<evidence type="ECO:0000313" key="9">
    <source>
        <dbReference type="Proteomes" id="UP000231693"/>
    </source>
</evidence>
<dbReference type="SUPFAM" id="SSF103473">
    <property type="entry name" value="MFS general substrate transporter"/>
    <property type="match status" value="1"/>
</dbReference>
<dbReference type="InterPro" id="IPR011701">
    <property type="entry name" value="MFS"/>
</dbReference>
<comment type="caution">
    <text evidence="8">The sequence shown here is derived from an EMBL/GenBank/DDBJ whole genome shotgun (WGS) entry which is preliminary data.</text>
</comment>
<keyword evidence="2 6" id="KW-0812">Transmembrane</keyword>
<feature type="transmembrane region" description="Helical" evidence="6">
    <location>
        <begin position="424"/>
        <end position="447"/>
    </location>
</feature>
<sequence>MTSHARDTDTGTAPGTAPDTGAHADAAPQTPGAPPPTTAPRGTLLGLVALVVLAAFETLGVATAMPAVADDLDGLSLYGLAFAGTIAASVVGLVLAGPWCDRVGPRAPMLAGLGGFAAGLVVAGLAPTMTTFLAGRTLQGLGGGVFWVAVYVLVGRTWAPAERPRVFALFSAAWIVPSLVGPALAGLVVEHVGWRWIYLGVAVAMVPLVALVLPALRTSDAAPAAPADAASTRAAVGRVGWSVAAAGGVALLHLAGSWTGTTRVAGLLVGALLVAVATPRLLPRGTFRAARGLPAVVTVQALVSAAFVGAEALIPLLLTTERGYSAPFAGLVLTAGALGWSAGSWARQRWTARWSAPTFLQAGGAVLALGVAGSALLVSSDVPVAAGVTAWVLAGVGMGVVSPTLSVLALDLAPAGGQGDASSALQVGGALAQATALALTGSLVWALRDVVPAGYLAAFVVVLVLGAAGAALGGRVAPGAAQRASAGRASTPAS</sequence>
<feature type="transmembrane region" description="Helical" evidence="6">
    <location>
        <begin position="44"/>
        <end position="69"/>
    </location>
</feature>
<evidence type="ECO:0000313" key="8">
    <source>
        <dbReference type="EMBL" id="PJJ77732.1"/>
    </source>
</evidence>
<dbReference type="GO" id="GO:0022857">
    <property type="term" value="F:transmembrane transporter activity"/>
    <property type="evidence" value="ECO:0007669"/>
    <property type="project" value="InterPro"/>
</dbReference>
<evidence type="ECO:0000256" key="1">
    <source>
        <dbReference type="ARBA" id="ARBA00004651"/>
    </source>
</evidence>
<feature type="transmembrane region" description="Helical" evidence="6">
    <location>
        <begin position="107"/>
        <end position="126"/>
    </location>
</feature>
<dbReference type="PANTHER" id="PTHR23501:SF154">
    <property type="entry name" value="MULTIDRUG-EFFLUX TRANSPORTER RV1634-RELATED"/>
    <property type="match status" value="1"/>
</dbReference>
<keyword evidence="3 6" id="KW-1133">Transmembrane helix</keyword>
<feature type="transmembrane region" description="Helical" evidence="6">
    <location>
        <begin position="453"/>
        <end position="473"/>
    </location>
</feature>
<feature type="transmembrane region" description="Helical" evidence="6">
    <location>
        <begin position="236"/>
        <end position="258"/>
    </location>
</feature>
<feature type="transmembrane region" description="Helical" evidence="6">
    <location>
        <begin position="132"/>
        <end position="154"/>
    </location>
</feature>
<comment type="subcellular location">
    <subcellularLocation>
        <location evidence="1">Cell membrane</location>
        <topology evidence="1">Multi-pass membrane protein</topology>
    </subcellularLocation>
</comment>
<gene>
    <name evidence="8" type="ORF">CLV28_0958</name>
</gene>